<dbReference type="EMBL" id="JACHJF010000051">
    <property type="protein sequence ID" value="MBB5123231.1"/>
    <property type="molecule type" value="Genomic_DNA"/>
</dbReference>
<protein>
    <submittedName>
        <fullName evidence="1">Transposase</fullName>
    </submittedName>
</protein>
<reference evidence="1 2" key="1">
    <citation type="submission" date="2020-08" db="EMBL/GenBank/DDBJ databases">
        <title>Genomic Encyclopedia of Type Strains, Phase III (KMG-III): the genomes of soil and plant-associated and newly described type strains.</title>
        <authorList>
            <person name="Whitman W."/>
        </authorList>
    </citation>
    <scope>NUCLEOTIDE SEQUENCE [LARGE SCALE GENOMIC DNA]</scope>
    <source>
        <strain evidence="1 2">CECT 3259</strain>
    </source>
</reference>
<sequence length="122" mass="13668">MPKLLLARPASDVVEEGEVRRLAGARHAPADWILWVRIVVLSGEGHRVPALASRLGCHHKTVRKWLHRFSVQGLEGLGDCPGCGRKRRITEAERSRIIELARCDPPGRLVREPWGDLAVEDE</sequence>
<dbReference type="Pfam" id="PF13565">
    <property type="entry name" value="HTH_32"/>
    <property type="match status" value="1"/>
</dbReference>
<name>A0A7W8BGW6_STREU</name>
<dbReference type="RefSeq" id="WP_244927063.1">
    <property type="nucleotide sequence ID" value="NZ_JACHJF010000051.1"/>
</dbReference>
<dbReference type="InterPro" id="IPR009057">
    <property type="entry name" value="Homeodomain-like_sf"/>
</dbReference>
<organism evidence="1 2">
    <name type="scientific">Streptomyces eurocidicus</name>
    <name type="common">Streptoverticillium eurocidicus</name>
    <dbReference type="NCBI Taxonomy" id="66423"/>
    <lineage>
        <taxon>Bacteria</taxon>
        <taxon>Bacillati</taxon>
        <taxon>Actinomycetota</taxon>
        <taxon>Actinomycetes</taxon>
        <taxon>Kitasatosporales</taxon>
        <taxon>Streptomycetaceae</taxon>
        <taxon>Streptomyces</taxon>
    </lineage>
</organism>
<dbReference type="SUPFAM" id="SSF46689">
    <property type="entry name" value="Homeodomain-like"/>
    <property type="match status" value="1"/>
</dbReference>
<dbReference type="Proteomes" id="UP000528608">
    <property type="component" value="Unassembled WGS sequence"/>
</dbReference>
<proteinExistence type="predicted"/>
<comment type="caution">
    <text evidence="1">The sequence shown here is derived from an EMBL/GenBank/DDBJ whole genome shotgun (WGS) entry which is preliminary data.</text>
</comment>
<evidence type="ECO:0000313" key="1">
    <source>
        <dbReference type="EMBL" id="MBB5123231.1"/>
    </source>
</evidence>
<dbReference type="AlphaFoldDB" id="A0A7W8BGW6"/>
<accession>A0A7W8BGW6</accession>
<evidence type="ECO:0000313" key="2">
    <source>
        <dbReference type="Proteomes" id="UP000528608"/>
    </source>
</evidence>
<gene>
    <name evidence="1" type="ORF">FHS36_006711</name>
</gene>